<dbReference type="GO" id="GO:0008233">
    <property type="term" value="F:peptidase activity"/>
    <property type="evidence" value="ECO:0007669"/>
    <property type="project" value="UniProtKB-KW"/>
</dbReference>
<feature type="compositionally biased region" description="Polar residues" evidence="4">
    <location>
        <begin position="357"/>
        <end position="372"/>
    </location>
</feature>
<dbReference type="PROSITE" id="PS51858">
    <property type="entry name" value="PPPDE"/>
    <property type="match status" value="1"/>
</dbReference>
<keyword evidence="3 6" id="KW-0378">Hydrolase</keyword>
<dbReference type="OrthoDB" id="21221at2759"/>
<evidence type="ECO:0000313" key="6">
    <source>
        <dbReference type="EMBL" id="KPA81084.1"/>
    </source>
</evidence>
<dbReference type="Pfam" id="PF09409">
    <property type="entry name" value="PUB"/>
    <property type="match status" value="1"/>
</dbReference>
<dbReference type="Pfam" id="PF03644">
    <property type="entry name" value="Glyco_hydro_85"/>
    <property type="match status" value="1"/>
</dbReference>
<feature type="domain" description="PPPDE" evidence="5">
    <location>
        <begin position="8"/>
        <end position="152"/>
    </location>
</feature>
<organism evidence="6 7">
    <name type="scientific">Leptomonas pyrrhocoris</name>
    <name type="common">Firebug parasite</name>
    <dbReference type="NCBI Taxonomy" id="157538"/>
    <lineage>
        <taxon>Eukaryota</taxon>
        <taxon>Discoba</taxon>
        <taxon>Euglenozoa</taxon>
        <taxon>Kinetoplastea</taxon>
        <taxon>Metakinetoplastina</taxon>
        <taxon>Trypanosomatida</taxon>
        <taxon>Trypanosomatidae</taxon>
        <taxon>Leishmaniinae</taxon>
        <taxon>Leptomonas</taxon>
    </lineage>
</organism>
<gene>
    <name evidence="6" type="ORF">ABB37_04442</name>
</gene>
<evidence type="ECO:0000313" key="7">
    <source>
        <dbReference type="Proteomes" id="UP000037923"/>
    </source>
</evidence>
<feature type="compositionally biased region" description="Polar residues" evidence="4">
    <location>
        <begin position="643"/>
        <end position="654"/>
    </location>
</feature>
<dbReference type="SMART" id="SM01179">
    <property type="entry name" value="DUF862"/>
    <property type="match status" value="1"/>
</dbReference>
<proteinExistence type="inferred from homology"/>
<dbReference type="SUPFAM" id="SSF143503">
    <property type="entry name" value="PUG domain-like"/>
    <property type="match status" value="1"/>
</dbReference>
<comment type="similarity">
    <text evidence="1">Belongs to the DeSI family.</text>
</comment>
<dbReference type="CDD" id="cd06547">
    <property type="entry name" value="GH85_ENGase"/>
    <property type="match status" value="1"/>
</dbReference>
<dbReference type="VEuPathDB" id="TriTrypDB:LpyrH10_07_2490"/>
<dbReference type="GO" id="GO:0005829">
    <property type="term" value="C:cytosol"/>
    <property type="evidence" value="ECO:0007669"/>
    <property type="project" value="UniProtKB-SubCell"/>
</dbReference>
<dbReference type="InterPro" id="IPR018997">
    <property type="entry name" value="PUB_domain"/>
</dbReference>
<dbReference type="SMART" id="SM00696">
    <property type="entry name" value="DM9"/>
    <property type="match status" value="1"/>
</dbReference>
<dbReference type="GO" id="GO:0006508">
    <property type="term" value="P:proteolysis"/>
    <property type="evidence" value="ECO:0007669"/>
    <property type="project" value="UniProtKB-KW"/>
</dbReference>
<dbReference type="CDD" id="cd09212">
    <property type="entry name" value="PUB"/>
    <property type="match status" value="1"/>
</dbReference>
<dbReference type="PANTHER" id="PTHR13246">
    <property type="entry name" value="ENDO BETA N-ACETYLGLUCOSAMINIDASE"/>
    <property type="match status" value="1"/>
</dbReference>
<dbReference type="Gene3D" id="3.20.20.80">
    <property type="entry name" value="Glycosidases"/>
    <property type="match status" value="1"/>
</dbReference>
<feature type="region of interest" description="Disordered" evidence="4">
    <location>
        <begin position="352"/>
        <end position="387"/>
    </location>
</feature>
<dbReference type="Gene3D" id="1.20.58.2190">
    <property type="match status" value="1"/>
</dbReference>
<dbReference type="GO" id="GO:0033925">
    <property type="term" value="F:mannosyl-glycoprotein endo-beta-N-acetylglucosaminidase activity"/>
    <property type="evidence" value="ECO:0007669"/>
    <property type="project" value="UniProtKB-EC"/>
</dbReference>
<dbReference type="InterPro" id="IPR005201">
    <property type="entry name" value="TIM_ENGase"/>
</dbReference>
<dbReference type="EMBL" id="LGTL01000007">
    <property type="protein sequence ID" value="KPA81084.1"/>
    <property type="molecule type" value="Genomic_DNA"/>
</dbReference>
<evidence type="ECO:0000256" key="1">
    <source>
        <dbReference type="ARBA" id="ARBA00008140"/>
    </source>
</evidence>
<dbReference type="InterPro" id="IPR042266">
    <property type="entry name" value="PPPDE_sf"/>
</dbReference>
<comment type="caution">
    <text evidence="6">The sequence shown here is derived from an EMBL/GenBank/DDBJ whole genome shotgun (WGS) entry which is preliminary data.</text>
</comment>
<reference evidence="6 7" key="1">
    <citation type="submission" date="2015-07" db="EMBL/GenBank/DDBJ databases">
        <title>High-quality genome of monoxenous trypanosomatid Leptomonas pyrrhocoris.</title>
        <authorList>
            <person name="Flegontov P."/>
            <person name="Butenko A."/>
            <person name="Firsov S."/>
            <person name="Vlcek C."/>
            <person name="Logacheva M.D."/>
            <person name="Field M."/>
            <person name="Filatov D."/>
            <person name="Flegontova O."/>
            <person name="Gerasimov E."/>
            <person name="Jackson A.P."/>
            <person name="Kelly S."/>
            <person name="Opperdoes F."/>
            <person name="O'Reilly A."/>
            <person name="Votypka J."/>
            <person name="Yurchenko V."/>
            <person name="Lukes J."/>
        </authorList>
    </citation>
    <scope>NUCLEOTIDE SEQUENCE [LARGE SCALE GENOMIC DNA]</scope>
    <source>
        <strain evidence="6">H10</strain>
    </source>
</reference>
<protein>
    <submittedName>
        <fullName evidence="6">Glycosyl hydrolase-like protein</fullName>
    </submittedName>
</protein>
<dbReference type="InterPro" id="IPR036339">
    <property type="entry name" value="PUB-like_dom_sf"/>
</dbReference>
<dbReference type="InterPro" id="IPR032979">
    <property type="entry name" value="ENGase"/>
</dbReference>
<dbReference type="PANTHER" id="PTHR13246:SF1">
    <property type="entry name" value="CYTOSOLIC ENDO-BETA-N-ACETYLGLUCOSAMINIDASE"/>
    <property type="match status" value="1"/>
</dbReference>
<dbReference type="InterPro" id="IPR006616">
    <property type="entry name" value="DM9_repeat"/>
</dbReference>
<feature type="region of interest" description="Disordered" evidence="4">
    <location>
        <begin position="626"/>
        <end position="654"/>
    </location>
</feature>
<evidence type="ECO:0000259" key="5">
    <source>
        <dbReference type="PROSITE" id="PS51858"/>
    </source>
</evidence>
<sequence length="1421" mass="151882">MPSSSSLSTVSLYRYDLTQGMARNFGPMLLGRPIEGIWHTSVVVFGREYYFDGGVGIVADPNPGRTRFGAPHRTEALGETAKRYEEFFAWTQRQRTSGFGPGDYHLLNNNCNSFTDAASVFLLGRHIPRDVLEMIPTLLSSPVGQMLRPMLEQATSGGAGGVAEQAVPLTQPPPPPFSFSSPSSATAAATAAAAAPAHTDTCVGLLSPHQTVTESDEEDLMLAQAMLESNETIADGSRSPPEAFEKAISGLTLLRTALANICEHPTEAKYRALSTESNAYKTKLKPLELYGVADVLRIAGFVRRPHSNGNGGEQWFLSDAAGNAALLERVGEMLAVTISSIEGAADDAAKERVKSTADATAPNSSVSVNEEAQAQGGFLKAPPPPRSSATASPALRYCYPPFPKDWTPLSVGWEGGAPLFSIHCLHSSSNGGAEGPYCFGKCRLSPNQQLLQAYYCSSDGREVEIRGGYEVLCVQRGQESSVTWVPARMASATAAATPSTPPRFIFCGYGRFGVARAEHGSGVHPGVMEPSGRCVIPYGGHAVVVTDTAEVLCENAQLPPTLMQALRALETGARLSKLLRAASGRPIGSFDELLHQWQPPVFYVKPQLLRSRSRLAASAVDWDGGYPPSQAATEAADGDRHTSQGTPTSPFAKSATSPTRLLVCHDFGGGYTAGERHLYVLEERESAAMDRNVHTKTCTPNKRIPAVESAYTVSYWDRTDCFVYFSHQRISVPPREWIHDGHRHGVAVLGTIITEGADGAADLEVLLSDAKRMAAIIVRLVEVCDAYGFDGYLLNVENSLPPTMAKRLVIFCTQLRKQLNRKTSQGTARLVIWYDAMTIDGSLAYQNALTARNKPFFDVCDGLFTNYFWNPVHVALTRTTAGPRGADVYVGVDVFGRHMFGGGGYNTYVAVEEAAHAGLSVALFAPGWTMEYESKGTRDGFASAESRLWSRLQDKFAYHVPLLSWGQRKGGGALGRAWTAFQSGVGYDFHVNGRRVTEAGSRCTTGAWCELSAAHAHPPFLYEAPPSSASASSTAGGAHADLVSALGLDVEKAGAFAALPLRLPASSLQRSMYGGTVRAVWRYDKAWFGDRCLCCLIQSMEAAEVLRWYVQNALPAAAASAPHEENEGTWTSAPSSPSLHIELMLEEAEVSAAAVMGGGRATKGPGSTQRGLRVGLYSASRGAFHAVVWEKTSLQTSASPVAVAGLEGVLVRVTSTHSNATASSFSDEWCRVHYELHNTSNENLHLTSVAVVNGDASRTMQLCVGAVAVYQTPVPAGKAENADGAESDVSVLCAAGPHVWAEHTTYATGKDSEQVLSLSSAGDVFADVRQQHGVRSTVVLFASINSSVAPVEAADEEEEGKVLAAAASGSVRSDGHHMYLGQYSVDPADETTYNGSLLVPLSLPADSAVAQVYYYVVPNGY</sequence>
<dbReference type="RefSeq" id="XP_015659523.1">
    <property type="nucleotide sequence ID" value="XM_015802122.1"/>
</dbReference>
<dbReference type="Proteomes" id="UP000037923">
    <property type="component" value="Unassembled WGS sequence"/>
</dbReference>
<dbReference type="Pfam" id="PF05903">
    <property type="entry name" value="Peptidase_C97"/>
    <property type="match status" value="1"/>
</dbReference>
<evidence type="ECO:0000256" key="2">
    <source>
        <dbReference type="ARBA" id="ARBA00022670"/>
    </source>
</evidence>
<dbReference type="GeneID" id="26904733"/>
<dbReference type="OMA" id="WRYDKAW"/>
<dbReference type="Gene3D" id="3.90.1720.30">
    <property type="entry name" value="PPPDE domains"/>
    <property type="match status" value="1"/>
</dbReference>
<name>A0A0N0DVZ2_LEPPY</name>
<keyword evidence="7" id="KW-1185">Reference proteome</keyword>
<keyword evidence="2" id="KW-0645">Protease</keyword>
<evidence type="ECO:0000256" key="4">
    <source>
        <dbReference type="SAM" id="MobiDB-lite"/>
    </source>
</evidence>
<evidence type="ECO:0000256" key="3">
    <source>
        <dbReference type="ARBA" id="ARBA00022801"/>
    </source>
</evidence>
<dbReference type="InterPro" id="IPR008580">
    <property type="entry name" value="PPPDE_dom"/>
</dbReference>
<accession>A0A0N0DVZ2</accession>